<dbReference type="Proteomes" id="UP000729701">
    <property type="component" value="Unassembled WGS sequence"/>
</dbReference>
<name>A0A951QV27_9CYAN</name>
<keyword evidence="1" id="KW-0830">Ubiquinone</keyword>
<dbReference type="Pfam" id="PF05019">
    <property type="entry name" value="Coq4"/>
    <property type="match status" value="1"/>
</dbReference>
<organism evidence="1 2">
    <name type="scientific">Cyanomargarita calcarea GSE-NOS-MK-12-04C</name>
    <dbReference type="NCBI Taxonomy" id="2839659"/>
    <lineage>
        <taxon>Bacteria</taxon>
        <taxon>Bacillati</taxon>
        <taxon>Cyanobacteriota</taxon>
        <taxon>Cyanophyceae</taxon>
        <taxon>Nostocales</taxon>
        <taxon>Cyanomargaritaceae</taxon>
        <taxon>Cyanomargarita</taxon>
    </lineage>
</organism>
<sequence>MLKRLEELNRTVRNLYSVTDLLKSMGANTDNVFDIEDNFRGSNQMKVCVDRVKAIPEALAMMESRYVGPAIDLEALSQLSRGSLGHTYATVMKALGFDPNFFRQRQIETDEDWLTMRLRKTHDLVHLVTGFGPTGGEVGVLSIQAVQIGYPMSVALQVASIGMALKQQPEKLPDLTQQVARGMGMAMQMKPLIAQRWEDGWDKTLHQWREDLNITDPVIDEPYSLKNRLPDLDLDW</sequence>
<dbReference type="GO" id="GO:0006744">
    <property type="term" value="P:ubiquinone biosynthetic process"/>
    <property type="evidence" value="ECO:0007669"/>
    <property type="project" value="InterPro"/>
</dbReference>
<protein>
    <submittedName>
        <fullName evidence="1">Ubiquinone biosynthesis protein</fullName>
    </submittedName>
</protein>
<gene>
    <name evidence="1" type="ORF">KME60_34595</name>
</gene>
<accession>A0A951QV27</accession>
<evidence type="ECO:0000313" key="2">
    <source>
        <dbReference type="Proteomes" id="UP000729701"/>
    </source>
</evidence>
<evidence type="ECO:0000313" key="1">
    <source>
        <dbReference type="EMBL" id="MBW4672411.1"/>
    </source>
</evidence>
<reference evidence="1" key="2">
    <citation type="journal article" date="2022" name="Microbiol. Resour. Announc.">
        <title>Metagenome Sequencing to Explore Phylogenomics of Terrestrial Cyanobacteria.</title>
        <authorList>
            <person name="Ward R.D."/>
            <person name="Stajich J.E."/>
            <person name="Johansen J.R."/>
            <person name="Huntemann M."/>
            <person name="Clum A."/>
            <person name="Foster B."/>
            <person name="Foster B."/>
            <person name="Roux S."/>
            <person name="Palaniappan K."/>
            <person name="Varghese N."/>
            <person name="Mukherjee S."/>
            <person name="Reddy T.B.K."/>
            <person name="Daum C."/>
            <person name="Copeland A."/>
            <person name="Chen I.A."/>
            <person name="Ivanova N.N."/>
            <person name="Kyrpides N.C."/>
            <person name="Shapiro N."/>
            <person name="Eloe-Fadrosh E.A."/>
            <person name="Pietrasiak N."/>
        </authorList>
    </citation>
    <scope>NUCLEOTIDE SEQUENCE</scope>
    <source>
        <strain evidence="1">GSE-NOS-MK-12-04C</strain>
    </source>
</reference>
<dbReference type="InterPro" id="IPR007715">
    <property type="entry name" value="Coq4"/>
</dbReference>
<dbReference type="PANTHER" id="PTHR12922:SF7">
    <property type="entry name" value="UBIQUINONE BIOSYNTHESIS PROTEIN COQ4 HOMOLOG, MITOCHONDRIAL"/>
    <property type="match status" value="1"/>
</dbReference>
<dbReference type="EMBL" id="JAHHGZ010000077">
    <property type="protein sequence ID" value="MBW4672411.1"/>
    <property type="molecule type" value="Genomic_DNA"/>
</dbReference>
<reference evidence="1" key="1">
    <citation type="submission" date="2021-05" db="EMBL/GenBank/DDBJ databases">
        <authorList>
            <person name="Pietrasiak N."/>
            <person name="Ward R."/>
            <person name="Stajich J.E."/>
            <person name="Kurbessoian T."/>
        </authorList>
    </citation>
    <scope>NUCLEOTIDE SEQUENCE</scope>
    <source>
        <strain evidence="1">GSE-NOS-MK-12-04C</strain>
    </source>
</reference>
<dbReference type="AlphaFoldDB" id="A0A951QV27"/>
<dbReference type="PANTHER" id="PTHR12922">
    <property type="entry name" value="UBIQUINONE BIOSYNTHESIS PROTEIN"/>
    <property type="match status" value="1"/>
</dbReference>
<proteinExistence type="predicted"/>
<comment type="caution">
    <text evidence="1">The sequence shown here is derived from an EMBL/GenBank/DDBJ whole genome shotgun (WGS) entry which is preliminary data.</text>
</comment>